<feature type="region of interest" description="Disordered" evidence="1">
    <location>
        <begin position="53"/>
        <end position="82"/>
    </location>
</feature>
<evidence type="ECO:0000313" key="5">
    <source>
        <dbReference type="Proteomes" id="UP000002630"/>
    </source>
</evidence>
<reference evidence="4 5" key="1">
    <citation type="journal article" date="2010" name="Nature">
        <title>The Ectocarpus genome and the independent evolution of multicellularity in brown algae.</title>
        <authorList>
            <person name="Cock J.M."/>
            <person name="Sterck L."/>
            <person name="Rouze P."/>
            <person name="Scornet D."/>
            <person name="Allen A.E."/>
            <person name="Amoutzias G."/>
            <person name="Anthouard V."/>
            <person name="Artiguenave F."/>
            <person name="Aury J.M."/>
            <person name="Badger J.H."/>
            <person name="Beszteri B."/>
            <person name="Billiau K."/>
            <person name="Bonnet E."/>
            <person name="Bothwell J.H."/>
            <person name="Bowler C."/>
            <person name="Boyen C."/>
            <person name="Brownlee C."/>
            <person name="Carrano C.J."/>
            <person name="Charrier B."/>
            <person name="Cho G.Y."/>
            <person name="Coelho S.M."/>
            <person name="Collen J."/>
            <person name="Corre E."/>
            <person name="Da Silva C."/>
            <person name="Delage L."/>
            <person name="Delaroque N."/>
            <person name="Dittami S.M."/>
            <person name="Doulbeau S."/>
            <person name="Elias M."/>
            <person name="Farnham G."/>
            <person name="Gachon C.M."/>
            <person name="Gschloessl B."/>
            <person name="Heesch S."/>
            <person name="Jabbari K."/>
            <person name="Jubin C."/>
            <person name="Kawai H."/>
            <person name="Kimura K."/>
            <person name="Kloareg B."/>
            <person name="Kupper F.C."/>
            <person name="Lang D."/>
            <person name="Le Bail A."/>
            <person name="Leblanc C."/>
            <person name="Lerouge P."/>
            <person name="Lohr M."/>
            <person name="Lopez P.J."/>
            <person name="Martens C."/>
            <person name="Maumus F."/>
            <person name="Michel G."/>
            <person name="Miranda-Saavedra D."/>
            <person name="Morales J."/>
            <person name="Moreau H."/>
            <person name="Motomura T."/>
            <person name="Nagasato C."/>
            <person name="Napoli C.A."/>
            <person name="Nelson D.R."/>
            <person name="Nyvall-Collen P."/>
            <person name="Peters A.F."/>
            <person name="Pommier C."/>
            <person name="Potin P."/>
            <person name="Poulain J."/>
            <person name="Quesneville H."/>
            <person name="Read B."/>
            <person name="Rensing S.A."/>
            <person name="Ritter A."/>
            <person name="Rousvoal S."/>
            <person name="Samanta M."/>
            <person name="Samson G."/>
            <person name="Schroeder D.C."/>
            <person name="Segurens B."/>
            <person name="Strittmatter M."/>
            <person name="Tonon T."/>
            <person name="Tregear J.W."/>
            <person name="Valentin K."/>
            <person name="von Dassow P."/>
            <person name="Yamagishi T."/>
            <person name="Van de Peer Y."/>
            <person name="Wincker P."/>
        </authorList>
    </citation>
    <scope>NUCLEOTIDE SEQUENCE [LARGE SCALE GENOMIC DNA]</scope>
    <source>
        <strain evidence="5">Ec32 / CCAP1310/4</strain>
    </source>
</reference>
<evidence type="ECO:0000256" key="3">
    <source>
        <dbReference type="SAM" id="SignalP"/>
    </source>
</evidence>
<dbReference type="AlphaFoldDB" id="D8LJZ9"/>
<proteinExistence type="predicted"/>
<keyword evidence="2" id="KW-0472">Membrane</keyword>
<organism evidence="4 5">
    <name type="scientific">Ectocarpus siliculosus</name>
    <name type="common">Brown alga</name>
    <name type="synonym">Conferva siliculosa</name>
    <dbReference type="NCBI Taxonomy" id="2880"/>
    <lineage>
        <taxon>Eukaryota</taxon>
        <taxon>Sar</taxon>
        <taxon>Stramenopiles</taxon>
        <taxon>Ochrophyta</taxon>
        <taxon>PX clade</taxon>
        <taxon>Phaeophyceae</taxon>
        <taxon>Ectocarpales</taxon>
        <taxon>Ectocarpaceae</taxon>
        <taxon>Ectocarpus</taxon>
    </lineage>
</organism>
<protein>
    <submittedName>
        <fullName evidence="4">Uncharacterized protein</fullName>
    </submittedName>
</protein>
<feature type="signal peptide" evidence="3">
    <location>
        <begin position="1"/>
        <end position="20"/>
    </location>
</feature>
<keyword evidence="5" id="KW-1185">Reference proteome</keyword>
<dbReference type="EMBL" id="FN649741">
    <property type="protein sequence ID" value="CBN74468.1"/>
    <property type="molecule type" value="Genomic_DNA"/>
</dbReference>
<feature type="transmembrane region" description="Helical" evidence="2">
    <location>
        <begin position="154"/>
        <end position="175"/>
    </location>
</feature>
<name>D8LJZ9_ECTSI</name>
<feature type="chain" id="PRO_5003117272" evidence="3">
    <location>
        <begin position="21"/>
        <end position="194"/>
    </location>
</feature>
<evidence type="ECO:0000313" key="4">
    <source>
        <dbReference type="EMBL" id="CBN74468.1"/>
    </source>
</evidence>
<dbReference type="eggNOG" id="ENOG502SY8W">
    <property type="taxonomic scope" value="Eukaryota"/>
</dbReference>
<keyword evidence="2" id="KW-0812">Transmembrane</keyword>
<dbReference type="EMBL" id="FN648464">
    <property type="protein sequence ID" value="CBN74468.1"/>
    <property type="molecule type" value="Genomic_DNA"/>
</dbReference>
<sequence>MTRLSIIALLVLVTFVVSDAFVSPKARWASAAINTNRHQARSLTTPVAARVRSTTVRTAATSEDDDATTPTTTPPAEPAKSAVPEDLDYYSGLIGEQPGADKAPASGKEEAVTTSDYPIPLPSYLLLVLATVVSIAFTGSIFEVTGGHPELGYTATYIIGTLSLPTFIFLFYAAIKKGKAEVEEDDAKFGKGRW</sequence>
<gene>
    <name evidence="4" type="ORF">Esi_0028_0049</name>
</gene>
<dbReference type="InParanoid" id="D8LJZ9"/>
<accession>D8LJZ9</accession>
<evidence type="ECO:0000256" key="2">
    <source>
        <dbReference type="SAM" id="Phobius"/>
    </source>
</evidence>
<evidence type="ECO:0000256" key="1">
    <source>
        <dbReference type="SAM" id="MobiDB-lite"/>
    </source>
</evidence>
<feature type="transmembrane region" description="Helical" evidence="2">
    <location>
        <begin position="124"/>
        <end position="142"/>
    </location>
</feature>
<keyword evidence="2" id="KW-1133">Transmembrane helix</keyword>
<dbReference type="OrthoDB" id="2013891at2759"/>
<dbReference type="Proteomes" id="UP000002630">
    <property type="component" value="Linkage Group LG16"/>
</dbReference>
<keyword evidence="3" id="KW-0732">Signal</keyword>